<feature type="non-terminal residue" evidence="2">
    <location>
        <position position="338"/>
    </location>
</feature>
<accession>A0AAW2YRY3</accession>
<dbReference type="PROSITE" id="PS51468">
    <property type="entry name" value="VIT"/>
    <property type="match status" value="1"/>
</dbReference>
<dbReference type="PANTHER" id="PTHR45737">
    <property type="entry name" value="VON WILLEBRAND FACTOR A DOMAIN-CONTAINING PROTEIN 5A"/>
    <property type="match status" value="1"/>
</dbReference>
<dbReference type="Pfam" id="PF08487">
    <property type="entry name" value="VIT"/>
    <property type="match status" value="1"/>
</dbReference>
<proteinExistence type="predicted"/>
<gene>
    <name evidence="2" type="ORF">AKO1_007774</name>
</gene>
<dbReference type="PANTHER" id="PTHR45737:SF6">
    <property type="entry name" value="VON WILLEBRAND FACTOR A DOMAIN-CONTAINING PROTEIN 5A"/>
    <property type="match status" value="1"/>
</dbReference>
<dbReference type="SMART" id="SM00609">
    <property type="entry name" value="VIT"/>
    <property type="match status" value="1"/>
</dbReference>
<evidence type="ECO:0000313" key="2">
    <source>
        <dbReference type="EMBL" id="KAL0479565.1"/>
    </source>
</evidence>
<protein>
    <recommendedName>
        <fullName evidence="1">VIT domain-containing protein</fullName>
    </recommendedName>
</protein>
<name>A0AAW2YRY3_9EUKA</name>
<dbReference type="InterPro" id="IPR013694">
    <property type="entry name" value="VIT"/>
</dbReference>
<keyword evidence="3" id="KW-1185">Reference proteome</keyword>
<organism evidence="2 3">
    <name type="scientific">Acrasis kona</name>
    <dbReference type="NCBI Taxonomy" id="1008807"/>
    <lineage>
        <taxon>Eukaryota</taxon>
        <taxon>Discoba</taxon>
        <taxon>Heterolobosea</taxon>
        <taxon>Tetramitia</taxon>
        <taxon>Eutetramitia</taxon>
        <taxon>Acrasidae</taxon>
        <taxon>Acrasis</taxon>
    </lineage>
</organism>
<comment type="caution">
    <text evidence="2">The sequence shown here is derived from an EMBL/GenBank/DDBJ whole genome shotgun (WGS) entry which is preliminary data.</text>
</comment>
<evidence type="ECO:0000259" key="1">
    <source>
        <dbReference type="PROSITE" id="PS51468"/>
    </source>
</evidence>
<sequence>MTVARLYGYTLPKLPVVDDAKTEVNIDTKTEVDSDKPLPMTESDNNQISESYELPLLGIKVKSNIVGQVAEVTMDQRFSNNQDQVLNVQFVFPLQPQAAVIGCEALLDGVLVKGQIKQKDDALNMFNEAKAQGKVACLMSRQIDNNDNFALALGNLAPGKNIDVKIKYVVSLEYDHLKEVIQFCLPSNLNKVEVVNKDLDKCLFDQHYNDLPAQQPPLIYSSDFTGIELDITAKMNSAIKKVYCSYSSENMNWEVENNTISFKAVSPDVHWFNKDFVLQIGTRTQDVVYVEKSTNNTYAIMSIIQPHMSTAQNDDNEYIFMIDRSGSMKGTYIESARE</sequence>
<feature type="domain" description="VIT" evidence="1">
    <location>
        <begin position="40"/>
        <end position="170"/>
    </location>
</feature>
<reference evidence="2 3" key="1">
    <citation type="submission" date="2024-03" db="EMBL/GenBank/DDBJ databases">
        <title>The Acrasis kona genome and developmental transcriptomes reveal deep origins of eukaryotic multicellular pathways.</title>
        <authorList>
            <person name="Sheikh S."/>
            <person name="Fu C.-J."/>
            <person name="Brown M.W."/>
            <person name="Baldauf S.L."/>
        </authorList>
    </citation>
    <scope>NUCLEOTIDE SEQUENCE [LARGE SCALE GENOMIC DNA]</scope>
    <source>
        <strain evidence="2 3">ATCC MYA-3509</strain>
    </source>
</reference>
<evidence type="ECO:0000313" key="3">
    <source>
        <dbReference type="Proteomes" id="UP001431209"/>
    </source>
</evidence>
<dbReference type="AlphaFoldDB" id="A0AAW2YRY3"/>
<dbReference type="Proteomes" id="UP001431209">
    <property type="component" value="Unassembled WGS sequence"/>
</dbReference>
<dbReference type="EMBL" id="JAOPGA020000576">
    <property type="protein sequence ID" value="KAL0479565.1"/>
    <property type="molecule type" value="Genomic_DNA"/>
</dbReference>